<accession>A0A8J5UJ91</accession>
<evidence type="ECO:0000256" key="1">
    <source>
        <dbReference type="SAM" id="MobiDB-lite"/>
    </source>
</evidence>
<gene>
    <name evidence="2" type="ORF">J8A68_005481</name>
</gene>
<evidence type="ECO:0000313" key="2">
    <source>
        <dbReference type="EMBL" id="KAG7660961.1"/>
    </source>
</evidence>
<comment type="caution">
    <text evidence="2">The sequence shown here is derived from an EMBL/GenBank/DDBJ whole genome shotgun (WGS) entry which is preliminary data.</text>
</comment>
<protein>
    <submittedName>
        <fullName evidence="2">Uncharacterized protein</fullName>
    </submittedName>
</protein>
<feature type="compositionally biased region" description="Polar residues" evidence="1">
    <location>
        <begin position="354"/>
        <end position="363"/>
    </location>
</feature>
<dbReference type="GeneID" id="73472281"/>
<evidence type="ECO:0000313" key="3">
    <source>
        <dbReference type="Proteomes" id="UP000694255"/>
    </source>
</evidence>
<name>A0A8J5UJ91_9ASCO</name>
<sequence>MSFQTTSNTSQQTSKSKISLLSVTEFYKLDKKLKTPYLVGLFQKNQATARFISKYQKAKTTKPKTTRMINLLKQSYQEDEKLSNRAHKLFVSIAMDEDLESGNSETADTNTNQSSIEVQETVSTAIPDLTTTNPAAYTTTTAATSPVTSPAASATTVTITNIHHAAVAGTTNRHRILFTIIEEDEEDDDEDEEEEEGGGGGGGGGEDEVGGEDDDEDEEKNEIHATQGIPKSFGSKILISWYKTKTNCKWFATNYCQKIKEIWRSISKKNVLVQELCDPLAVDDTANTQIAKTKFSELGLPSDSYSISILRSIKMEQKRYGWEYPVDSYTHYLLANHPSVSSNNFEDSPKPTRNPISFTSRHSKTTNTFKQDEECEDIESCKENYLHHADFDDIEVGYRTSSSCYPSSDSIQSSYSCYPSIECIRSSSSCFQRIRSSSSVYPSIDSLNSS</sequence>
<dbReference type="AlphaFoldDB" id="A0A8J5UJ91"/>
<dbReference type="EMBL" id="JAGSYN010000271">
    <property type="protein sequence ID" value="KAG7660961.1"/>
    <property type="molecule type" value="Genomic_DNA"/>
</dbReference>
<dbReference type="Proteomes" id="UP000694255">
    <property type="component" value="Unassembled WGS sequence"/>
</dbReference>
<proteinExistence type="predicted"/>
<feature type="compositionally biased region" description="Acidic residues" evidence="1">
    <location>
        <begin position="205"/>
        <end position="220"/>
    </location>
</feature>
<organism evidence="2 3">
    <name type="scientific">[Candida] subhashii</name>
    <dbReference type="NCBI Taxonomy" id="561895"/>
    <lineage>
        <taxon>Eukaryota</taxon>
        <taxon>Fungi</taxon>
        <taxon>Dikarya</taxon>
        <taxon>Ascomycota</taxon>
        <taxon>Saccharomycotina</taxon>
        <taxon>Pichiomycetes</taxon>
        <taxon>Debaryomycetaceae</taxon>
        <taxon>Spathaspora</taxon>
    </lineage>
</organism>
<keyword evidence="3" id="KW-1185">Reference proteome</keyword>
<feature type="compositionally biased region" description="Acidic residues" evidence="1">
    <location>
        <begin position="182"/>
        <end position="197"/>
    </location>
</feature>
<dbReference type="RefSeq" id="XP_049261194.1">
    <property type="nucleotide sequence ID" value="XM_049409552.1"/>
</dbReference>
<feature type="region of interest" description="Disordered" evidence="1">
    <location>
        <begin position="182"/>
        <end position="227"/>
    </location>
</feature>
<feature type="region of interest" description="Disordered" evidence="1">
    <location>
        <begin position="341"/>
        <end position="363"/>
    </location>
</feature>
<reference evidence="2 3" key="1">
    <citation type="journal article" date="2021" name="DNA Res.">
        <title>Genome analysis of Candida subhashii reveals its hybrid nature and dual mitochondrial genome conformations.</title>
        <authorList>
            <person name="Mixao V."/>
            <person name="Hegedusova E."/>
            <person name="Saus E."/>
            <person name="Pryszcz L.P."/>
            <person name="Cillingova A."/>
            <person name="Nosek J."/>
            <person name="Gabaldon T."/>
        </authorList>
    </citation>
    <scope>NUCLEOTIDE SEQUENCE [LARGE SCALE GENOMIC DNA]</scope>
    <source>
        <strain evidence="2 3">CBS 10753</strain>
    </source>
</reference>